<dbReference type="Proteomes" id="UP000182152">
    <property type="component" value="Unassembled WGS sequence"/>
</dbReference>
<dbReference type="PANTHER" id="PTHR37815:SF3">
    <property type="entry name" value="UPF0397 PROTEIN SPR0429"/>
    <property type="match status" value="1"/>
</dbReference>
<evidence type="ECO:0000313" key="5">
    <source>
        <dbReference type="Proteomes" id="UP000182152"/>
    </source>
</evidence>
<evidence type="ECO:0000256" key="3">
    <source>
        <dbReference type="SAM" id="Phobius"/>
    </source>
</evidence>
<keyword evidence="1 3" id="KW-0812">Transmembrane</keyword>
<dbReference type="GO" id="GO:0016020">
    <property type="term" value="C:membrane"/>
    <property type="evidence" value="ECO:0007669"/>
    <property type="project" value="InterPro"/>
</dbReference>
<dbReference type="RefSeq" id="WP_071854424.1">
    <property type="nucleotide sequence ID" value="NZ_JBCLRY010000001.1"/>
</dbReference>
<organism evidence="4 5">
    <name type="scientific">Enterococcus ratti</name>
    <dbReference type="NCBI Taxonomy" id="150033"/>
    <lineage>
        <taxon>Bacteria</taxon>
        <taxon>Bacillati</taxon>
        <taxon>Bacillota</taxon>
        <taxon>Bacilli</taxon>
        <taxon>Lactobacillales</taxon>
        <taxon>Enterococcaceae</taxon>
        <taxon>Enterococcus</taxon>
    </lineage>
</organism>
<name>A0A1L8WSE7_9ENTE</name>
<evidence type="ECO:0000313" key="4">
    <source>
        <dbReference type="EMBL" id="OJG83947.1"/>
    </source>
</evidence>
<feature type="transmembrane region" description="Helical" evidence="3">
    <location>
        <begin position="39"/>
        <end position="64"/>
    </location>
</feature>
<evidence type="ECO:0000256" key="1">
    <source>
        <dbReference type="ARBA" id="ARBA00022692"/>
    </source>
</evidence>
<keyword evidence="5" id="KW-1185">Reference proteome</keyword>
<protein>
    <recommendedName>
        <fullName evidence="6">ECF transporter S component</fullName>
    </recommendedName>
</protein>
<proteinExistence type="predicted"/>
<evidence type="ECO:0000256" key="2">
    <source>
        <dbReference type="ARBA" id="ARBA00022989"/>
    </source>
</evidence>
<dbReference type="Gene3D" id="1.10.1760.20">
    <property type="match status" value="1"/>
</dbReference>
<dbReference type="AlphaFoldDB" id="A0A1L8WSE7"/>
<comment type="caution">
    <text evidence="4">The sequence shown here is derived from an EMBL/GenBank/DDBJ whole genome shotgun (WGS) entry which is preliminary data.</text>
</comment>
<evidence type="ECO:0008006" key="6">
    <source>
        <dbReference type="Google" id="ProtNLM"/>
    </source>
</evidence>
<feature type="transmembrane region" description="Helical" evidence="3">
    <location>
        <begin position="70"/>
        <end position="88"/>
    </location>
</feature>
<gene>
    <name evidence="4" type="ORF">RV14_GL000124</name>
</gene>
<reference evidence="4 5" key="1">
    <citation type="submission" date="2014-12" db="EMBL/GenBank/DDBJ databases">
        <title>Draft genome sequences of 29 type strains of Enterococci.</title>
        <authorList>
            <person name="Zhong Z."/>
            <person name="Sun Z."/>
            <person name="Liu W."/>
            <person name="Zhang W."/>
            <person name="Zhang H."/>
        </authorList>
    </citation>
    <scope>NUCLEOTIDE SEQUENCE [LARGE SCALE GENOMIC DNA]</scope>
    <source>
        <strain evidence="4 5">DSM 15687</strain>
    </source>
</reference>
<dbReference type="InterPro" id="IPR009825">
    <property type="entry name" value="ECF_substrate-spec-like"/>
</dbReference>
<feature type="transmembrane region" description="Helical" evidence="3">
    <location>
        <begin position="128"/>
        <end position="152"/>
    </location>
</feature>
<accession>A0A1L8WSE7</accession>
<sequence length="163" mass="17697">MTAKRLTKYAMMIALTVVLSLTVFLPVPVTNGFVTLCEVGIYTTAFLFGPVGGLVVGASSGLLIDLLSGYPQWAIFSFLIHGLQGWVSGYFAEKSVKSKWFGLALGSILMISGYFLGGWLLYGWPAGVASIFGNFFQNIVGIGLALPLNHVIRRTVQKRRTSR</sequence>
<dbReference type="EMBL" id="JXLB01000001">
    <property type="protein sequence ID" value="OJG83947.1"/>
    <property type="molecule type" value="Genomic_DNA"/>
</dbReference>
<dbReference type="STRING" id="150033.RV14_GL000124"/>
<dbReference type="OrthoDB" id="411368at2"/>
<feature type="transmembrane region" description="Helical" evidence="3">
    <location>
        <begin position="100"/>
        <end position="122"/>
    </location>
</feature>
<dbReference type="PANTHER" id="PTHR37815">
    <property type="entry name" value="UPF0397 PROTEIN BC_2624-RELATED"/>
    <property type="match status" value="1"/>
</dbReference>
<keyword evidence="2 3" id="KW-1133">Transmembrane helix</keyword>
<feature type="transmembrane region" description="Helical" evidence="3">
    <location>
        <begin position="6"/>
        <end position="27"/>
    </location>
</feature>
<keyword evidence="3" id="KW-0472">Membrane</keyword>
<dbReference type="Pfam" id="PF07155">
    <property type="entry name" value="ECF-ribofla_trS"/>
    <property type="match status" value="1"/>
</dbReference>